<reference evidence="1 2" key="1">
    <citation type="submission" date="2023-02" db="EMBL/GenBank/DDBJ databases">
        <title>LHISI_Scaffold_Assembly.</title>
        <authorList>
            <person name="Stuart O.P."/>
            <person name="Cleave R."/>
            <person name="Magrath M.J.L."/>
            <person name="Mikheyev A.S."/>
        </authorList>
    </citation>
    <scope>NUCLEOTIDE SEQUENCE [LARGE SCALE GENOMIC DNA]</scope>
    <source>
        <strain evidence="1">Daus_M_001</strain>
        <tissue evidence="1">Leg muscle</tissue>
    </source>
</reference>
<evidence type="ECO:0000313" key="1">
    <source>
        <dbReference type="EMBL" id="KAJ8874618.1"/>
    </source>
</evidence>
<dbReference type="EMBL" id="JARBHB010000010">
    <property type="protein sequence ID" value="KAJ8874618.1"/>
    <property type="molecule type" value="Genomic_DNA"/>
</dbReference>
<gene>
    <name evidence="1" type="ORF">PR048_025484</name>
</gene>
<comment type="caution">
    <text evidence="1">The sequence shown here is derived from an EMBL/GenBank/DDBJ whole genome shotgun (WGS) entry which is preliminary data.</text>
</comment>
<dbReference type="Proteomes" id="UP001159363">
    <property type="component" value="Chromosome 9"/>
</dbReference>
<sequence>MNTPITPPPTATTEHSDKDRSFFESLLPDLEFRCEEMNSLKRFRALSQKPSSTASKTLTSSFHLFSIISTLIRPIHRLLHQ</sequence>
<evidence type="ECO:0000313" key="2">
    <source>
        <dbReference type="Proteomes" id="UP001159363"/>
    </source>
</evidence>
<proteinExistence type="predicted"/>
<name>A0ABQ9GRI1_9NEOP</name>
<protein>
    <submittedName>
        <fullName evidence="1">Uncharacterized protein</fullName>
    </submittedName>
</protein>
<keyword evidence="2" id="KW-1185">Reference proteome</keyword>
<accession>A0ABQ9GRI1</accession>
<organism evidence="1 2">
    <name type="scientific">Dryococelus australis</name>
    <dbReference type="NCBI Taxonomy" id="614101"/>
    <lineage>
        <taxon>Eukaryota</taxon>
        <taxon>Metazoa</taxon>
        <taxon>Ecdysozoa</taxon>
        <taxon>Arthropoda</taxon>
        <taxon>Hexapoda</taxon>
        <taxon>Insecta</taxon>
        <taxon>Pterygota</taxon>
        <taxon>Neoptera</taxon>
        <taxon>Polyneoptera</taxon>
        <taxon>Phasmatodea</taxon>
        <taxon>Verophasmatodea</taxon>
        <taxon>Anareolatae</taxon>
        <taxon>Phasmatidae</taxon>
        <taxon>Eurycanthinae</taxon>
        <taxon>Dryococelus</taxon>
    </lineage>
</organism>